<feature type="region of interest" description="Disordered" evidence="1">
    <location>
        <begin position="1"/>
        <end position="20"/>
    </location>
</feature>
<protein>
    <submittedName>
        <fullName evidence="4">Outer membrane protein-associated (Lipo)protein</fullName>
    </submittedName>
</protein>
<dbReference type="RefSeq" id="WP_051587118.1">
    <property type="nucleotide sequence ID" value="NZ_BSFC01000043.1"/>
</dbReference>
<reference evidence="6" key="3">
    <citation type="journal article" date="2017" name="J. Biotechnol.">
        <title>Complete genome sequence of Novosphingobium resinovorum SA1, a versatile xenobiotic-degrading bacterium capable of utilizing sulfanilic acid.</title>
        <authorList>
            <person name="Hegedus B."/>
            <person name="Kos P.B."/>
            <person name="Balint B."/>
            <person name="Maroti G."/>
            <person name="Gan H.M."/>
            <person name="Perei K."/>
            <person name="Rakhely G."/>
        </authorList>
    </citation>
    <scope>NUCLEOTIDE SEQUENCE [LARGE SCALE GENOMIC DNA]</scope>
    <source>
        <strain evidence="6">SA1</strain>
    </source>
</reference>
<dbReference type="KEGG" id="nre:BES08_23560"/>
<reference evidence="4 5" key="1">
    <citation type="submission" date="2014-03" db="EMBL/GenBank/DDBJ databases">
        <title>Whole genome sequence of Novosphingobium resinovorum KF1.</title>
        <authorList>
            <person name="Gan H.M."/>
            <person name="Gan H.Y."/>
            <person name="Chew T.H."/>
            <person name="Savka M.A."/>
        </authorList>
    </citation>
    <scope>NUCLEOTIDE SEQUENCE [LARGE SCALE GENOMIC DNA]</scope>
    <source>
        <strain evidence="4 5">KF1</strain>
    </source>
</reference>
<evidence type="ECO:0000256" key="1">
    <source>
        <dbReference type="SAM" id="MobiDB-lite"/>
    </source>
</evidence>
<dbReference type="Gene3D" id="3.30.1330.60">
    <property type="entry name" value="OmpA-like domain"/>
    <property type="match status" value="1"/>
</dbReference>
<feature type="compositionally biased region" description="Low complexity" evidence="1">
    <location>
        <begin position="1"/>
        <end position="15"/>
    </location>
</feature>
<dbReference type="OrthoDB" id="7387101at2"/>
<organism evidence="4 5">
    <name type="scientific">Novosphingobium resinovorum</name>
    <dbReference type="NCBI Taxonomy" id="158500"/>
    <lineage>
        <taxon>Bacteria</taxon>
        <taxon>Pseudomonadati</taxon>
        <taxon>Pseudomonadota</taxon>
        <taxon>Alphaproteobacteria</taxon>
        <taxon>Sphingomonadales</taxon>
        <taxon>Sphingomonadaceae</taxon>
        <taxon>Novosphingobium</taxon>
    </lineage>
</organism>
<evidence type="ECO:0000313" key="4">
    <source>
        <dbReference type="EMBL" id="EZP75596.1"/>
    </source>
</evidence>
<geneLocation type="plasmid" evidence="3 6">
    <name>pSA1</name>
</geneLocation>
<evidence type="ECO:0000313" key="3">
    <source>
        <dbReference type="EMBL" id="AOR79751.1"/>
    </source>
</evidence>
<sequence length="453" mass="48501">MNAPSPRASPEAARPTLENRAHDTAVRGLAAPGLLGGLPASRRAARDEAGLLPRSGGSLLPGTVRRQAEAQLGIDLAGVRLHTGAEARERTHVLGANAFALGDEVVLGAGAGAPVLLHELAHVAQARTGAAPPIALHDDPPRPRGIGSAPPRDAFERGEGVMPETGHVLFERDSADLDPGDVATIEGLMRGRSRRLWVDVYGYASLEGDDAYNANLSAHRGVAVRRAIEPLLPPGSLLDVHAQGEVQDFGPVEENRRVGIRLRDAPELSSIGLLGDFRLQLDPSPLVGGRPDVAPPPAGSEPEASAPLLDPRFAPRYGASLLPSDYAPRFDATLVPPLSNESLFPWRGEGVDWTALARSAALRGQSVDLRDAAAAESLYRGLLPFWSGVFGADIGDWLARRSISSAYESYQYRQNPNQWDRWQQEDEIRGTSVRGLSIDLLDPPWAEKKKKKP</sequence>
<keyword evidence="6" id="KW-1185">Reference proteome</keyword>
<evidence type="ECO:0000259" key="2">
    <source>
        <dbReference type="Pfam" id="PF13699"/>
    </source>
</evidence>
<dbReference type="Pfam" id="PF13699">
    <property type="entry name" value="eCIS_core"/>
    <property type="match status" value="1"/>
</dbReference>
<dbReference type="AlphaFoldDB" id="A0A031JQA2"/>
<dbReference type="Proteomes" id="UP000024329">
    <property type="component" value="Unassembled WGS sequence"/>
</dbReference>
<evidence type="ECO:0000313" key="6">
    <source>
        <dbReference type="Proteomes" id="UP000094626"/>
    </source>
</evidence>
<reference evidence="3" key="2">
    <citation type="submission" date="2016-08" db="EMBL/GenBank/DDBJ databases">
        <authorList>
            <person name="Seilhamer J.J."/>
        </authorList>
    </citation>
    <scope>NUCLEOTIDE SEQUENCE [LARGE SCALE GENOMIC DNA]</scope>
    <source>
        <strain evidence="3">SA1</strain>
        <plasmid evidence="3">pSA1</plasmid>
    </source>
</reference>
<dbReference type="PATRIC" id="fig|158500.4.peg.4660"/>
<name>A0A031JQA2_9SPHN</name>
<gene>
    <name evidence="3" type="ORF">BES08_23560</name>
    <name evidence="4" type="ORF">BV97_04583</name>
</gene>
<accession>A0A031JQA2</accession>
<dbReference type="SUPFAM" id="SSF103088">
    <property type="entry name" value="OmpA-like"/>
    <property type="match status" value="1"/>
</dbReference>
<proteinExistence type="predicted"/>
<dbReference type="InterPro" id="IPR036737">
    <property type="entry name" value="OmpA-like_sf"/>
</dbReference>
<dbReference type="EMBL" id="JFYZ01000037">
    <property type="protein sequence ID" value="EZP75596.1"/>
    <property type="molecule type" value="Genomic_DNA"/>
</dbReference>
<dbReference type="Proteomes" id="UP000094626">
    <property type="component" value="Plasmid pSA1"/>
</dbReference>
<feature type="domain" description="eCIS core" evidence="2">
    <location>
        <begin position="60"/>
        <end position="129"/>
    </location>
</feature>
<feature type="region of interest" description="Disordered" evidence="1">
    <location>
        <begin position="132"/>
        <end position="154"/>
    </location>
</feature>
<dbReference type="EMBL" id="CP017076">
    <property type="protein sequence ID" value="AOR79751.1"/>
    <property type="molecule type" value="Genomic_DNA"/>
</dbReference>
<feature type="region of interest" description="Disordered" evidence="1">
    <location>
        <begin position="285"/>
        <end position="309"/>
    </location>
</feature>
<keyword evidence="3" id="KW-0614">Plasmid</keyword>
<dbReference type="InterPro" id="IPR025295">
    <property type="entry name" value="eCIS_core_dom"/>
</dbReference>
<evidence type="ECO:0000313" key="5">
    <source>
        <dbReference type="Proteomes" id="UP000024329"/>
    </source>
</evidence>